<feature type="transmembrane region" description="Helical" evidence="1">
    <location>
        <begin position="12"/>
        <end position="32"/>
    </location>
</feature>
<organism evidence="2 3">
    <name type="scientific">Coniosporium apollinis (strain CBS 100218)</name>
    <name type="common">Rock-inhabiting black yeast</name>
    <dbReference type="NCBI Taxonomy" id="1168221"/>
    <lineage>
        <taxon>Eukaryota</taxon>
        <taxon>Fungi</taxon>
        <taxon>Dikarya</taxon>
        <taxon>Ascomycota</taxon>
        <taxon>Pezizomycotina</taxon>
        <taxon>Dothideomycetes</taxon>
        <taxon>Dothideomycetes incertae sedis</taxon>
        <taxon>Coniosporium</taxon>
    </lineage>
</organism>
<dbReference type="GeneID" id="19904912"/>
<keyword evidence="1" id="KW-1133">Transmembrane helix</keyword>
<name>R7Z2L7_CONA1</name>
<reference evidence="3" key="1">
    <citation type="submission" date="2012-06" db="EMBL/GenBank/DDBJ databases">
        <title>The genome sequence of Coniosporium apollinis CBS 100218.</title>
        <authorList>
            <consortium name="The Broad Institute Genome Sequencing Platform"/>
            <person name="Cuomo C."/>
            <person name="Gorbushina A."/>
            <person name="Noack S."/>
            <person name="Walker B."/>
            <person name="Young S.K."/>
            <person name="Zeng Q."/>
            <person name="Gargeya S."/>
            <person name="Fitzgerald M."/>
            <person name="Haas B."/>
            <person name="Abouelleil A."/>
            <person name="Alvarado L."/>
            <person name="Arachchi H.M."/>
            <person name="Berlin A.M."/>
            <person name="Chapman S.B."/>
            <person name="Goldberg J."/>
            <person name="Griggs A."/>
            <person name="Gujja S."/>
            <person name="Hansen M."/>
            <person name="Howarth C."/>
            <person name="Imamovic A."/>
            <person name="Larimer J."/>
            <person name="McCowan C."/>
            <person name="Montmayeur A."/>
            <person name="Murphy C."/>
            <person name="Neiman D."/>
            <person name="Pearson M."/>
            <person name="Priest M."/>
            <person name="Roberts A."/>
            <person name="Saif S."/>
            <person name="Shea T."/>
            <person name="Sisk P."/>
            <person name="Sykes S."/>
            <person name="Wortman J."/>
            <person name="Nusbaum C."/>
            <person name="Birren B."/>
        </authorList>
    </citation>
    <scope>NUCLEOTIDE SEQUENCE [LARGE SCALE GENOMIC DNA]</scope>
    <source>
        <strain evidence="3">CBS 100218</strain>
    </source>
</reference>
<protein>
    <submittedName>
        <fullName evidence="2">Uncharacterized protein</fullName>
    </submittedName>
</protein>
<keyword evidence="1" id="KW-0472">Membrane</keyword>
<keyword evidence="3" id="KW-1185">Reference proteome</keyword>
<evidence type="ECO:0000313" key="3">
    <source>
        <dbReference type="Proteomes" id="UP000016924"/>
    </source>
</evidence>
<gene>
    <name evidence="2" type="ORF">W97_07601</name>
</gene>
<sequence>MPLSSDQTIAIVFGVIGAVPAAVAVYQTTIYVRSKIREMRKYAQHTHHDEEAGIVMALLRSPGQALPAVAVPKHNDTEEIPEVHIGSRQNLARSSSPFDAQ</sequence>
<dbReference type="Proteomes" id="UP000016924">
    <property type="component" value="Unassembled WGS sequence"/>
</dbReference>
<keyword evidence="1" id="KW-0812">Transmembrane</keyword>
<accession>R7Z2L7</accession>
<evidence type="ECO:0000313" key="2">
    <source>
        <dbReference type="EMBL" id="EON68343.1"/>
    </source>
</evidence>
<dbReference type="RefSeq" id="XP_007783660.1">
    <property type="nucleotide sequence ID" value="XM_007785470.1"/>
</dbReference>
<dbReference type="EMBL" id="JH767595">
    <property type="protein sequence ID" value="EON68343.1"/>
    <property type="molecule type" value="Genomic_DNA"/>
</dbReference>
<dbReference type="AlphaFoldDB" id="R7Z2L7"/>
<dbReference type="HOGENOM" id="CLU_2291549_0_0_1"/>
<evidence type="ECO:0000256" key="1">
    <source>
        <dbReference type="SAM" id="Phobius"/>
    </source>
</evidence>
<proteinExistence type="predicted"/>